<evidence type="ECO:0000313" key="3">
    <source>
        <dbReference type="Proteomes" id="UP000054279"/>
    </source>
</evidence>
<feature type="transmembrane region" description="Helical" evidence="1">
    <location>
        <begin position="21"/>
        <end position="41"/>
    </location>
</feature>
<dbReference type="Pfam" id="PF09803">
    <property type="entry name" value="Pet100"/>
    <property type="match status" value="1"/>
</dbReference>
<dbReference type="Proteomes" id="UP000054279">
    <property type="component" value="Unassembled WGS sequence"/>
</dbReference>
<feature type="non-terminal residue" evidence="2">
    <location>
        <position position="1"/>
    </location>
</feature>
<dbReference type="InterPro" id="IPR018625">
    <property type="entry name" value="Pet100"/>
</dbReference>
<dbReference type="AlphaFoldDB" id="A0A0C9VBU9"/>
<dbReference type="GO" id="GO:0005739">
    <property type="term" value="C:mitochondrion"/>
    <property type="evidence" value="ECO:0007669"/>
    <property type="project" value="InterPro"/>
</dbReference>
<organism evidence="2 3">
    <name type="scientific">Sphaerobolus stellatus (strain SS14)</name>
    <dbReference type="NCBI Taxonomy" id="990650"/>
    <lineage>
        <taxon>Eukaryota</taxon>
        <taxon>Fungi</taxon>
        <taxon>Dikarya</taxon>
        <taxon>Basidiomycota</taxon>
        <taxon>Agaricomycotina</taxon>
        <taxon>Agaricomycetes</taxon>
        <taxon>Phallomycetidae</taxon>
        <taxon>Geastrales</taxon>
        <taxon>Sphaerobolaceae</taxon>
        <taxon>Sphaerobolus</taxon>
    </lineage>
</organism>
<keyword evidence="1" id="KW-0812">Transmembrane</keyword>
<sequence length="70" mass="8285">MSFRMRPRAGIKSAALEVFKFGLYLFVPFAAMVTITNPDWYKQVVVPYREYLMPKEEETYVCYMILGLTY</sequence>
<protein>
    <submittedName>
        <fullName evidence="2">Uncharacterized protein</fullName>
    </submittedName>
</protein>
<keyword evidence="1" id="KW-0472">Membrane</keyword>
<reference evidence="2 3" key="1">
    <citation type="submission" date="2014-06" db="EMBL/GenBank/DDBJ databases">
        <title>Evolutionary Origins and Diversification of the Mycorrhizal Mutualists.</title>
        <authorList>
            <consortium name="DOE Joint Genome Institute"/>
            <consortium name="Mycorrhizal Genomics Consortium"/>
            <person name="Kohler A."/>
            <person name="Kuo A."/>
            <person name="Nagy L.G."/>
            <person name="Floudas D."/>
            <person name="Copeland A."/>
            <person name="Barry K.W."/>
            <person name="Cichocki N."/>
            <person name="Veneault-Fourrey C."/>
            <person name="LaButti K."/>
            <person name="Lindquist E.A."/>
            <person name="Lipzen A."/>
            <person name="Lundell T."/>
            <person name="Morin E."/>
            <person name="Murat C."/>
            <person name="Riley R."/>
            <person name="Ohm R."/>
            <person name="Sun H."/>
            <person name="Tunlid A."/>
            <person name="Henrissat B."/>
            <person name="Grigoriev I.V."/>
            <person name="Hibbett D.S."/>
            <person name="Martin F."/>
        </authorList>
    </citation>
    <scope>NUCLEOTIDE SEQUENCE [LARGE SCALE GENOMIC DNA]</scope>
    <source>
        <strain evidence="2 3">SS14</strain>
    </source>
</reference>
<accession>A0A0C9VBU9</accession>
<keyword evidence="1" id="KW-1133">Transmembrane helix</keyword>
<evidence type="ECO:0000256" key="1">
    <source>
        <dbReference type="SAM" id="Phobius"/>
    </source>
</evidence>
<name>A0A0C9VBU9_SPHS4</name>
<dbReference type="GO" id="GO:0033617">
    <property type="term" value="P:mitochondrial respiratory chain complex IV assembly"/>
    <property type="evidence" value="ECO:0007669"/>
    <property type="project" value="InterPro"/>
</dbReference>
<proteinExistence type="predicted"/>
<keyword evidence="3" id="KW-1185">Reference proteome</keyword>
<feature type="non-terminal residue" evidence="2">
    <location>
        <position position="70"/>
    </location>
</feature>
<dbReference type="HOGENOM" id="CLU_2764954_0_0_1"/>
<evidence type="ECO:0000313" key="2">
    <source>
        <dbReference type="EMBL" id="KIJ44404.1"/>
    </source>
</evidence>
<gene>
    <name evidence="2" type="ORF">M422DRAFT_30525</name>
</gene>
<dbReference type="OrthoDB" id="18175at2759"/>
<dbReference type="EMBL" id="KN837118">
    <property type="protein sequence ID" value="KIJ44404.1"/>
    <property type="molecule type" value="Genomic_DNA"/>
</dbReference>